<evidence type="ECO:0000256" key="4">
    <source>
        <dbReference type="ARBA" id="ARBA00022807"/>
    </source>
</evidence>
<comment type="similarity">
    <text evidence="1">Belongs to the peptidase C40 family.</text>
</comment>
<dbReference type="SUPFAM" id="SSF69360">
    <property type="entry name" value="Cell wall binding repeat"/>
    <property type="match status" value="1"/>
</dbReference>
<feature type="domain" description="NlpC/P60" evidence="5">
    <location>
        <begin position="43"/>
        <end position="159"/>
    </location>
</feature>
<evidence type="ECO:0000313" key="6">
    <source>
        <dbReference type="EMBL" id="EEU30566.1"/>
    </source>
</evidence>
<dbReference type="HOGENOM" id="CLU_1655852_0_0_9"/>
<accession>C7XV35</accession>
<gene>
    <name evidence="6" type="ORF">HMPREF0501_00944</name>
</gene>
<evidence type="ECO:0000256" key="3">
    <source>
        <dbReference type="ARBA" id="ARBA00022801"/>
    </source>
</evidence>
<evidence type="ECO:0000313" key="7">
    <source>
        <dbReference type="Proteomes" id="UP000003987"/>
    </source>
</evidence>
<proteinExistence type="inferred from homology"/>
<dbReference type="EMBL" id="GG698803">
    <property type="protein sequence ID" value="EEU30566.1"/>
    <property type="molecule type" value="Genomic_DNA"/>
</dbReference>
<dbReference type="InterPro" id="IPR051794">
    <property type="entry name" value="PG_Endopeptidase_C40"/>
</dbReference>
<dbReference type="eggNOG" id="COG0791">
    <property type="taxonomic scope" value="Bacteria"/>
</dbReference>
<sequence>TNQFYSNWGHNYYYGSDGAMLKNTTFTVNGKTYVADNDGVLTENSAASKADRALTMLGTPYVWGGNTPSGFDCSGLVQWAFGLSSNYRTTYQQTNLGAHHYDVYNAPKGSLVFFGSDSAPYHVGISLGNGSFVHAPEPGDVVKTTKMAYYTPSYYIVMN</sequence>
<dbReference type="AlphaFoldDB" id="C7XV35"/>
<evidence type="ECO:0000259" key="5">
    <source>
        <dbReference type="PROSITE" id="PS51935"/>
    </source>
</evidence>
<reference evidence="6 7" key="1">
    <citation type="submission" date="2009-06" db="EMBL/GenBank/DDBJ databases">
        <title>The Genome Sequence of Lactobacillus coleohominis strain 101-4-CHN.</title>
        <authorList>
            <consortium name="The Broad Institute Genome Sequencing Platform"/>
            <person name="Ward D."/>
            <person name="Young S.K."/>
            <person name="Zeng Q."/>
            <person name="Koehrsen M."/>
            <person name="Alvarado L."/>
            <person name="Berlin A."/>
            <person name="Borenstein D."/>
            <person name="Chen Z."/>
            <person name="Engels R."/>
            <person name="Freedman E."/>
            <person name="Gellesch M."/>
            <person name="Goldberg J."/>
            <person name="Griggs A."/>
            <person name="Gujja S."/>
            <person name="Heiman D."/>
            <person name="Hepburn T."/>
            <person name="Howarth C."/>
            <person name="Jen D."/>
            <person name="Larson L."/>
            <person name="Lewis B."/>
            <person name="Mehta T."/>
            <person name="Park D."/>
            <person name="Pearson M."/>
            <person name="Roberts A."/>
            <person name="Saif S."/>
            <person name="Shea T."/>
            <person name="Shenoy N."/>
            <person name="Sisk P."/>
            <person name="Stolte C."/>
            <person name="Sykes S."/>
            <person name="Walk T."/>
            <person name="White J."/>
            <person name="Yandava C."/>
            <person name="Liu Y."/>
            <person name="Xu Q."/>
            <person name="Lander E."/>
            <person name="Nusbaum C."/>
            <person name="Galagan J."/>
            <person name="Birren B."/>
        </authorList>
    </citation>
    <scope>NUCLEOTIDE SEQUENCE [LARGE SCALE GENOMIC DNA]</scope>
    <source>
        <strain evidence="6 7">101-4-CHN</strain>
    </source>
</reference>
<dbReference type="Gene3D" id="3.90.1720.10">
    <property type="entry name" value="endopeptidase domain like (from Nostoc punctiforme)"/>
    <property type="match status" value="1"/>
</dbReference>
<organism evidence="6 7">
    <name type="scientific">Limosilactobacillus coleohominis 101-4-CHN</name>
    <dbReference type="NCBI Taxonomy" id="575594"/>
    <lineage>
        <taxon>Bacteria</taxon>
        <taxon>Bacillati</taxon>
        <taxon>Bacillota</taxon>
        <taxon>Bacilli</taxon>
        <taxon>Lactobacillales</taxon>
        <taxon>Lactobacillaceae</taxon>
        <taxon>Limosilactobacillus</taxon>
    </lineage>
</organism>
<dbReference type="Proteomes" id="UP000003987">
    <property type="component" value="Unassembled WGS sequence"/>
</dbReference>
<dbReference type="PANTHER" id="PTHR47359:SF3">
    <property type="entry name" value="NLP_P60 DOMAIN-CONTAINING PROTEIN-RELATED"/>
    <property type="match status" value="1"/>
</dbReference>
<protein>
    <submittedName>
        <fullName evidence="6">NlpC/P60 family protein</fullName>
    </submittedName>
</protein>
<dbReference type="PANTHER" id="PTHR47359">
    <property type="entry name" value="PEPTIDOGLYCAN DL-ENDOPEPTIDASE CWLO"/>
    <property type="match status" value="1"/>
</dbReference>
<dbReference type="Gene3D" id="2.10.270.10">
    <property type="entry name" value="Cholin Binding"/>
    <property type="match status" value="1"/>
</dbReference>
<keyword evidence="4" id="KW-0788">Thiol protease</keyword>
<keyword evidence="2" id="KW-0645">Protease</keyword>
<evidence type="ECO:0000256" key="2">
    <source>
        <dbReference type="ARBA" id="ARBA00022670"/>
    </source>
</evidence>
<keyword evidence="7" id="KW-1185">Reference proteome</keyword>
<dbReference type="InterPro" id="IPR038765">
    <property type="entry name" value="Papain-like_cys_pep_sf"/>
</dbReference>
<dbReference type="InterPro" id="IPR000064">
    <property type="entry name" value="NLP_P60_dom"/>
</dbReference>
<dbReference type="RefSeq" id="WP_006916770.1">
    <property type="nucleotide sequence ID" value="NZ_GG698803.1"/>
</dbReference>
<dbReference type="Pfam" id="PF00877">
    <property type="entry name" value="NLPC_P60"/>
    <property type="match status" value="1"/>
</dbReference>
<feature type="non-terminal residue" evidence="6">
    <location>
        <position position="1"/>
    </location>
</feature>
<dbReference type="PROSITE" id="PS51935">
    <property type="entry name" value="NLPC_P60"/>
    <property type="match status" value="1"/>
</dbReference>
<dbReference type="SUPFAM" id="SSF54001">
    <property type="entry name" value="Cysteine proteinases"/>
    <property type="match status" value="1"/>
</dbReference>
<name>C7XV35_9LACO</name>
<keyword evidence="3" id="KW-0378">Hydrolase</keyword>
<evidence type="ECO:0000256" key="1">
    <source>
        <dbReference type="ARBA" id="ARBA00007074"/>
    </source>
</evidence>
<dbReference type="GO" id="GO:0006508">
    <property type="term" value="P:proteolysis"/>
    <property type="evidence" value="ECO:0007669"/>
    <property type="project" value="UniProtKB-KW"/>
</dbReference>
<dbReference type="STRING" id="575594.HMPREF0501_00944"/>
<dbReference type="GO" id="GO:0008234">
    <property type="term" value="F:cysteine-type peptidase activity"/>
    <property type="evidence" value="ECO:0007669"/>
    <property type="project" value="UniProtKB-KW"/>
</dbReference>